<feature type="region of interest" description="Disordered" evidence="1">
    <location>
        <begin position="1"/>
        <end position="20"/>
    </location>
</feature>
<keyword evidence="3" id="KW-1185">Reference proteome</keyword>
<evidence type="ECO:0000313" key="2">
    <source>
        <dbReference type="EMBL" id="ABE36178.1"/>
    </source>
</evidence>
<protein>
    <submittedName>
        <fullName evidence="2">Uncharacterized protein</fullName>
    </submittedName>
</protein>
<sequence length="91" mass="9644">MLVSRSPSMHGIGHAASGREAPRKLHPLRRYLYAGNFRVGLPAVLCQDIGLVDGMGRRAESSAMVVSGVPAGNAGLVRASQTPSTVRIRYS</sequence>
<proteinExistence type="predicted"/>
<dbReference type="Proteomes" id="UP000001817">
    <property type="component" value="Chromosome 3"/>
</dbReference>
<name>Q13IB1_PARXL</name>
<reference evidence="2 3" key="1">
    <citation type="journal article" date="2006" name="Proc. Natl. Acad. Sci. U.S.A.">
        <title>Burkholderia xenovorans LB400 harbors a multi-replicon, 9.73-Mbp genome shaped for versatility.</title>
        <authorList>
            <person name="Chain P.S."/>
            <person name="Denef V.J."/>
            <person name="Konstantinidis K.T."/>
            <person name="Vergez L.M."/>
            <person name="Agullo L."/>
            <person name="Reyes V.L."/>
            <person name="Hauser L."/>
            <person name="Cordova M."/>
            <person name="Gomez L."/>
            <person name="Gonzalez M."/>
            <person name="Land M."/>
            <person name="Lao V."/>
            <person name="Larimer F."/>
            <person name="LiPuma J.J."/>
            <person name="Mahenthiralingam E."/>
            <person name="Malfatti S.A."/>
            <person name="Marx C.J."/>
            <person name="Parnell J.J."/>
            <person name="Ramette A."/>
            <person name="Richardson P."/>
            <person name="Seeger M."/>
            <person name="Smith D."/>
            <person name="Spilker T."/>
            <person name="Sul W.J."/>
            <person name="Tsoi T.V."/>
            <person name="Ulrich L.E."/>
            <person name="Zhulin I.B."/>
            <person name="Tiedje J.M."/>
        </authorList>
    </citation>
    <scope>NUCLEOTIDE SEQUENCE [LARGE SCALE GENOMIC DNA]</scope>
    <source>
        <strain evidence="2 3">LB400</strain>
    </source>
</reference>
<evidence type="ECO:0000313" key="3">
    <source>
        <dbReference type="Proteomes" id="UP000001817"/>
    </source>
</evidence>
<dbReference type="KEGG" id="bxe:Bxe_C0254"/>
<dbReference type="EMBL" id="CP000272">
    <property type="protein sequence ID" value="ABE36178.1"/>
    <property type="molecule type" value="Genomic_DNA"/>
</dbReference>
<gene>
    <name evidence="2" type="ORF">Bxe_C0254</name>
</gene>
<dbReference type="AlphaFoldDB" id="Q13IB1"/>
<organism evidence="2 3">
    <name type="scientific">Paraburkholderia xenovorans (strain LB400)</name>
    <dbReference type="NCBI Taxonomy" id="266265"/>
    <lineage>
        <taxon>Bacteria</taxon>
        <taxon>Pseudomonadati</taxon>
        <taxon>Pseudomonadota</taxon>
        <taxon>Betaproteobacteria</taxon>
        <taxon>Burkholderiales</taxon>
        <taxon>Burkholderiaceae</taxon>
        <taxon>Paraburkholderia</taxon>
    </lineage>
</organism>
<evidence type="ECO:0000256" key="1">
    <source>
        <dbReference type="SAM" id="MobiDB-lite"/>
    </source>
</evidence>
<accession>Q13IB1</accession>